<reference evidence="6" key="1">
    <citation type="submission" date="2020-01" db="EMBL/GenBank/DDBJ databases">
        <title>Insect and environment-associated Actinomycetes.</title>
        <authorList>
            <person name="Currrie C."/>
            <person name="Chevrette M."/>
            <person name="Carlson C."/>
            <person name="Stubbendieck R."/>
            <person name="Wendt-Pienkowski E."/>
        </authorList>
    </citation>
    <scope>NUCLEOTIDE SEQUENCE</scope>
    <source>
        <strain evidence="6">SID12501</strain>
    </source>
</reference>
<evidence type="ECO:0000256" key="4">
    <source>
        <dbReference type="PROSITE-ProRule" id="PRU00335"/>
    </source>
</evidence>
<dbReference type="EMBL" id="JAAGLU010000030">
    <property type="protein sequence ID" value="NEC90292.1"/>
    <property type="molecule type" value="Genomic_DNA"/>
</dbReference>
<dbReference type="Pfam" id="PF17925">
    <property type="entry name" value="TetR_C_20"/>
    <property type="match status" value="1"/>
</dbReference>
<dbReference type="InterPro" id="IPR041642">
    <property type="entry name" value="KstR_C"/>
</dbReference>
<dbReference type="Gene3D" id="1.10.357.10">
    <property type="entry name" value="Tetracycline Repressor, domain 2"/>
    <property type="match status" value="1"/>
</dbReference>
<keyword evidence="3" id="KW-0804">Transcription</keyword>
<accession>A0A6B3C1E2</accession>
<dbReference type="PANTHER" id="PTHR30055">
    <property type="entry name" value="HTH-TYPE TRANSCRIPTIONAL REGULATOR RUTR"/>
    <property type="match status" value="1"/>
</dbReference>
<evidence type="ECO:0000259" key="5">
    <source>
        <dbReference type="PROSITE" id="PS50977"/>
    </source>
</evidence>
<gene>
    <name evidence="6" type="ORF">G3I71_31840</name>
</gene>
<sequence length="192" mass="20873">MSSSQAARQIRILRAASELGAREGLARVQMHDVAREADVAIATLYRYFPSKPCLFLSVLEWHIEEFLGGRDVTPPAADGNDPAAEVARTLVALSGKLLASPLLASAVALSSFTEYASVVPTRFDIVERALGQRLLHLLGCHGGYADAETARSRVRLLVYSWWGLFVAMLTEEITTEQAEADLHLAARLIATP</sequence>
<dbReference type="GO" id="GO:0003700">
    <property type="term" value="F:DNA-binding transcription factor activity"/>
    <property type="evidence" value="ECO:0007669"/>
    <property type="project" value="TreeGrafter"/>
</dbReference>
<dbReference type="PANTHER" id="PTHR30055:SF234">
    <property type="entry name" value="HTH-TYPE TRANSCRIPTIONAL REGULATOR BETI"/>
    <property type="match status" value="1"/>
</dbReference>
<feature type="DNA-binding region" description="H-T-H motif" evidence="4">
    <location>
        <begin position="29"/>
        <end position="48"/>
    </location>
</feature>
<dbReference type="Pfam" id="PF00440">
    <property type="entry name" value="TetR_N"/>
    <property type="match status" value="1"/>
</dbReference>
<evidence type="ECO:0000256" key="3">
    <source>
        <dbReference type="ARBA" id="ARBA00023163"/>
    </source>
</evidence>
<dbReference type="AlphaFoldDB" id="A0A6B3C1E2"/>
<keyword evidence="2 4" id="KW-0238">DNA-binding</keyword>
<dbReference type="InterPro" id="IPR009057">
    <property type="entry name" value="Homeodomain-like_sf"/>
</dbReference>
<evidence type="ECO:0000313" key="6">
    <source>
        <dbReference type="EMBL" id="NEC90292.1"/>
    </source>
</evidence>
<name>A0A6B3C1E2_9ACTN</name>
<keyword evidence="1" id="KW-0805">Transcription regulation</keyword>
<evidence type="ECO:0000256" key="1">
    <source>
        <dbReference type="ARBA" id="ARBA00023015"/>
    </source>
</evidence>
<evidence type="ECO:0000256" key="2">
    <source>
        <dbReference type="ARBA" id="ARBA00023125"/>
    </source>
</evidence>
<organism evidence="6">
    <name type="scientific">Streptomyces sp. SID12501</name>
    <dbReference type="NCBI Taxonomy" id="2706042"/>
    <lineage>
        <taxon>Bacteria</taxon>
        <taxon>Bacillati</taxon>
        <taxon>Actinomycetota</taxon>
        <taxon>Actinomycetes</taxon>
        <taxon>Kitasatosporales</taxon>
        <taxon>Streptomycetaceae</taxon>
        <taxon>Streptomyces</taxon>
    </lineage>
</organism>
<dbReference type="SUPFAM" id="SSF46689">
    <property type="entry name" value="Homeodomain-like"/>
    <property type="match status" value="1"/>
</dbReference>
<dbReference type="GO" id="GO:0000976">
    <property type="term" value="F:transcription cis-regulatory region binding"/>
    <property type="evidence" value="ECO:0007669"/>
    <property type="project" value="TreeGrafter"/>
</dbReference>
<dbReference type="PROSITE" id="PS50977">
    <property type="entry name" value="HTH_TETR_2"/>
    <property type="match status" value="1"/>
</dbReference>
<comment type="caution">
    <text evidence="6">The sequence shown here is derived from an EMBL/GenBank/DDBJ whole genome shotgun (WGS) entry which is preliminary data.</text>
</comment>
<protein>
    <submittedName>
        <fullName evidence="6">TetR/AcrR family transcriptional regulator</fullName>
    </submittedName>
</protein>
<feature type="domain" description="HTH tetR-type" evidence="5">
    <location>
        <begin position="6"/>
        <end position="66"/>
    </location>
</feature>
<dbReference type="PRINTS" id="PR00455">
    <property type="entry name" value="HTHTETR"/>
</dbReference>
<dbReference type="InterPro" id="IPR050109">
    <property type="entry name" value="HTH-type_TetR-like_transc_reg"/>
</dbReference>
<dbReference type="InterPro" id="IPR001647">
    <property type="entry name" value="HTH_TetR"/>
</dbReference>
<proteinExistence type="predicted"/>